<accession>A0A0K2W2D7</accession>
<dbReference type="Proteomes" id="UP000182888">
    <property type="component" value="Unassembled WGS sequence"/>
</dbReference>
<reference evidence="2" key="1">
    <citation type="submission" date="2014-08" db="EMBL/GenBank/DDBJ databases">
        <authorList>
            <person name="Edwards T."/>
        </authorList>
    </citation>
    <scope>NUCLEOTIDE SEQUENCE [LARGE SCALE GENOMIC DNA]</scope>
</reference>
<evidence type="ECO:0000313" key="2">
    <source>
        <dbReference type="Proteomes" id="UP000182888"/>
    </source>
</evidence>
<gene>
    <name evidence="1" type="ORF">MPL1032_30005</name>
</gene>
<name>A0A0K2W2D7_MESPL</name>
<dbReference type="AlphaFoldDB" id="A0A0K2W2D7"/>
<dbReference type="EMBL" id="CCND01000023">
    <property type="protein sequence ID" value="CDX60001.1"/>
    <property type="molecule type" value="Genomic_DNA"/>
</dbReference>
<proteinExistence type="predicted"/>
<sequence>MHQNSVAQHPFHPFGQCSHPSLDESVLRLLRLLASSVLQYFGLLPDELCLGARNFSVLFELKLPTT</sequence>
<organism evidence="1 2">
    <name type="scientific">Mesorhizobium plurifarium</name>
    <dbReference type="NCBI Taxonomy" id="69974"/>
    <lineage>
        <taxon>Bacteria</taxon>
        <taxon>Pseudomonadati</taxon>
        <taxon>Pseudomonadota</taxon>
        <taxon>Alphaproteobacteria</taxon>
        <taxon>Hyphomicrobiales</taxon>
        <taxon>Phyllobacteriaceae</taxon>
        <taxon>Mesorhizobium</taxon>
    </lineage>
</organism>
<evidence type="ECO:0000313" key="1">
    <source>
        <dbReference type="EMBL" id="CDX60001.1"/>
    </source>
</evidence>
<protein>
    <submittedName>
        <fullName evidence="1">Uncharacterized protein</fullName>
    </submittedName>
</protein>